<dbReference type="PANTHER" id="PTHR43811:SF48">
    <property type="entry name" value="PEPTIDYL-PROLYL CIS-TRANS ISOMERASE FKBP43"/>
    <property type="match status" value="1"/>
</dbReference>
<sequence length="741" mass="84166">MTFWGIEVKPGKPYTHQYNKDGGRLHISQATLSCGGTASTKRSVVQCNVGKSRPVLLCSLLPDKHETCPLDLEFHDDEEVIFSVLGPHSIYLTGYYLNLSRHHLNRSDDDSDSYGEDIAETESDPSRYSNEDLYDSDDSFINDDDPEEQSPSPQPKAKSRVLDEQSPRPTTGRKEKCNARRKRLKKIYQVSDSDEDKDASQRQQSMKESSTDLNLNLEDEDTYLISSLFRKKTPVKNEKVEKTSIAKTAEDGKQEKAEDDGSRVTCSKRKIDTVIEERKLDQPCNPLLPFDDEGNINSGTPKEKKKKRKEIVDQGKNLEDMMHLDQDQPIGNCKSDVYKENGQYKEIETKSMDEELTIGDELHRKLPNNDMRVIDSHIIGNHEKLKKKKQKANKHKHTITGEDDSRDLESKELYLQIKELDPIISSAHKSNANLEDHEGVIDSLVSENSGILKKNKKSKKKKGDQNEYMTTEDDSKPLQLQEPFLENMKVKPIADVEESSAQPRHEKRVIDSFVSEISGILKKNKKSKKKGDQNEYMITEDDSKPLQLQEPFIENMKVNPIADVEESSAQPQHENFLQHHLRSTSGNAVLSRGVIDSLVSENSGILKKNKKSKKKKGDQNKYMITEADSKPLQLQEPFLENMKVNPIVDVEESSAQPQHENEEKKHKKGDKDKATMTGDDVNEPLQSKDSCHESMELDQQFDSDQRSNAGLQNEIHGLQVDKVLNGNDIRVKRNTKGKSNS</sequence>
<gene>
    <name evidence="7" type="ORF">NE237_024974</name>
</gene>
<evidence type="ECO:0000259" key="6">
    <source>
        <dbReference type="Pfam" id="PF17800"/>
    </source>
</evidence>
<evidence type="ECO:0000256" key="3">
    <source>
        <dbReference type="ARBA" id="ARBA00023110"/>
    </source>
</evidence>
<keyword evidence="8" id="KW-1185">Reference proteome</keyword>
<dbReference type="AlphaFoldDB" id="A0A9Q0H405"/>
<feature type="compositionally biased region" description="Basic and acidic residues" evidence="5">
    <location>
        <begin position="659"/>
        <end position="674"/>
    </location>
</feature>
<name>A0A9Q0H405_9MAGN</name>
<evidence type="ECO:0000256" key="5">
    <source>
        <dbReference type="SAM" id="MobiDB-lite"/>
    </source>
</evidence>
<feature type="region of interest" description="Disordered" evidence="5">
    <location>
        <begin position="382"/>
        <end position="408"/>
    </location>
</feature>
<dbReference type="PANTHER" id="PTHR43811">
    <property type="entry name" value="FKBP-TYPE PEPTIDYL-PROLYL CIS-TRANS ISOMERASE FKPA"/>
    <property type="match status" value="1"/>
</dbReference>
<evidence type="ECO:0000313" key="7">
    <source>
        <dbReference type="EMBL" id="KAJ4957863.1"/>
    </source>
</evidence>
<dbReference type="Proteomes" id="UP001141806">
    <property type="component" value="Unassembled WGS sequence"/>
</dbReference>
<reference evidence="7" key="1">
    <citation type="journal article" date="2023" name="Plant J.">
        <title>The genome of the king protea, Protea cynaroides.</title>
        <authorList>
            <person name="Chang J."/>
            <person name="Duong T.A."/>
            <person name="Schoeman C."/>
            <person name="Ma X."/>
            <person name="Roodt D."/>
            <person name="Barker N."/>
            <person name="Li Z."/>
            <person name="Van de Peer Y."/>
            <person name="Mizrachi E."/>
        </authorList>
    </citation>
    <scope>NUCLEOTIDE SEQUENCE</scope>
    <source>
        <tissue evidence="7">Young leaves</tissue>
    </source>
</reference>
<evidence type="ECO:0000256" key="1">
    <source>
        <dbReference type="ARBA" id="ARBA00000971"/>
    </source>
</evidence>
<dbReference type="EC" id="5.2.1.8" evidence="2"/>
<feature type="compositionally biased region" description="Basic and acidic residues" evidence="5">
    <location>
        <begin position="160"/>
        <end position="178"/>
    </location>
</feature>
<feature type="region of interest" description="Disordered" evidence="5">
    <location>
        <begin position="651"/>
        <end position="717"/>
    </location>
</feature>
<dbReference type="Pfam" id="PF17800">
    <property type="entry name" value="NPL"/>
    <property type="match status" value="1"/>
</dbReference>
<feature type="compositionally biased region" description="Basic and acidic residues" evidence="5">
    <location>
        <begin position="235"/>
        <end position="262"/>
    </location>
</feature>
<evidence type="ECO:0000256" key="2">
    <source>
        <dbReference type="ARBA" id="ARBA00013194"/>
    </source>
</evidence>
<feature type="region of interest" description="Disordered" evidence="5">
    <location>
        <begin position="230"/>
        <end position="265"/>
    </location>
</feature>
<feature type="region of interest" description="Disordered" evidence="5">
    <location>
        <begin position="283"/>
        <end position="337"/>
    </location>
</feature>
<dbReference type="EMBL" id="JAMYWD010000010">
    <property type="protein sequence ID" value="KAJ4957863.1"/>
    <property type="molecule type" value="Genomic_DNA"/>
</dbReference>
<comment type="catalytic activity">
    <reaction evidence="1">
        <text>[protein]-peptidylproline (omega=180) = [protein]-peptidylproline (omega=0)</text>
        <dbReference type="Rhea" id="RHEA:16237"/>
        <dbReference type="Rhea" id="RHEA-COMP:10747"/>
        <dbReference type="Rhea" id="RHEA-COMP:10748"/>
        <dbReference type="ChEBI" id="CHEBI:83833"/>
        <dbReference type="ChEBI" id="CHEBI:83834"/>
        <dbReference type="EC" id="5.2.1.8"/>
    </reaction>
</comment>
<feature type="region of interest" description="Disordered" evidence="5">
    <location>
        <begin position="444"/>
        <end position="479"/>
    </location>
</feature>
<dbReference type="InterPro" id="IPR041232">
    <property type="entry name" value="NPL"/>
</dbReference>
<organism evidence="7 8">
    <name type="scientific">Protea cynaroides</name>
    <dbReference type="NCBI Taxonomy" id="273540"/>
    <lineage>
        <taxon>Eukaryota</taxon>
        <taxon>Viridiplantae</taxon>
        <taxon>Streptophyta</taxon>
        <taxon>Embryophyta</taxon>
        <taxon>Tracheophyta</taxon>
        <taxon>Spermatophyta</taxon>
        <taxon>Magnoliopsida</taxon>
        <taxon>Proteales</taxon>
        <taxon>Proteaceae</taxon>
        <taxon>Protea</taxon>
    </lineage>
</organism>
<feature type="region of interest" description="Disordered" evidence="5">
    <location>
        <begin position="523"/>
        <end position="547"/>
    </location>
</feature>
<feature type="domain" description="Nucleoplasmin-like" evidence="6">
    <location>
        <begin position="3"/>
        <end position="96"/>
    </location>
</feature>
<evidence type="ECO:0000313" key="8">
    <source>
        <dbReference type="Proteomes" id="UP001141806"/>
    </source>
</evidence>
<keyword evidence="3" id="KW-0697">Rotamase</keyword>
<proteinExistence type="predicted"/>
<accession>A0A9Q0H405</accession>
<comment type="caution">
    <text evidence="7">The sequence shown here is derived from an EMBL/GenBank/DDBJ whole genome shotgun (WGS) entry which is preliminary data.</text>
</comment>
<dbReference type="OrthoDB" id="1927687at2759"/>
<feature type="compositionally biased region" description="Basic residues" evidence="5">
    <location>
        <begin position="384"/>
        <end position="398"/>
    </location>
</feature>
<dbReference type="GO" id="GO:0003755">
    <property type="term" value="F:peptidyl-prolyl cis-trans isomerase activity"/>
    <property type="evidence" value="ECO:0007669"/>
    <property type="project" value="UniProtKB-KW"/>
</dbReference>
<protein>
    <recommendedName>
        <fullName evidence="2">peptidylprolyl isomerase</fullName>
        <ecNumber evidence="2">5.2.1.8</ecNumber>
    </recommendedName>
</protein>
<evidence type="ECO:0000256" key="4">
    <source>
        <dbReference type="ARBA" id="ARBA00023235"/>
    </source>
</evidence>
<feature type="region of interest" description="Disordered" evidence="5">
    <location>
        <begin position="606"/>
        <end position="636"/>
    </location>
</feature>
<feature type="compositionally biased region" description="Acidic residues" evidence="5">
    <location>
        <begin position="132"/>
        <end position="148"/>
    </location>
</feature>
<feature type="compositionally biased region" description="Basic residues" evidence="5">
    <location>
        <begin position="607"/>
        <end position="616"/>
    </location>
</feature>
<feature type="compositionally biased region" description="Polar residues" evidence="5">
    <location>
        <begin position="201"/>
        <end position="214"/>
    </location>
</feature>
<keyword evidence="4" id="KW-0413">Isomerase</keyword>
<feature type="compositionally biased region" description="Basic and acidic residues" evidence="5">
    <location>
        <begin position="310"/>
        <end position="326"/>
    </location>
</feature>
<feature type="compositionally biased region" description="Acidic residues" evidence="5">
    <location>
        <begin position="109"/>
        <end position="123"/>
    </location>
</feature>
<feature type="region of interest" description="Disordered" evidence="5">
    <location>
        <begin position="106"/>
        <end position="218"/>
    </location>
</feature>
<dbReference type="Gene3D" id="2.60.120.340">
    <property type="entry name" value="Nucleoplasmin core domain"/>
    <property type="match status" value="1"/>
</dbReference>
<feature type="compositionally biased region" description="Basic residues" evidence="5">
    <location>
        <begin position="453"/>
        <end position="462"/>
    </location>
</feature>
<feature type="compositionally biased region" description="Polar residues" evidence="5">
    <location>
        <begin position="700"/>
        <end position="711"/>
    </location>
</feature>